<gene>
    <name evidence="2" type="ORF">Pme01_12370</name>
</gene>
<comment type="caution">
    <text evidence="2">The sequence shown here is derived from an EMBL/GenBank/DDBJ whole genome shotgun (WGS) entry which is preliminary data.</text>
</comment>
<protein>
    <submittedName>
        <fullName evidence="2">Uncharacterized protein</fullName>
    </submittedName>
</protein>
<dbReference type="Proteomes" id="UP000599074">
    <property type="component" value="Unassembled WGS sequence"/>
</dbReference>
<name>A0A8J3T6V9_9ACTN</name>
<dbReference type="EMBL" id="BOON01000010">
    <property type="protein sequence ID" value="GII21640.1"/>
    <property type="molecule type" value="Genomic_DNA"/>
</dbReference>
<organism evidence="2 3">
    <name type="scientific">Planosporangium mesophilum</name>
    <dbReference type="NCBI Taxonomy" id="689768"/>
    <lineage>
        <taxon>Bacteria</taxon>
        <taxon>Bacillati</taxon>
        <taxon>Actinomycetota</taxon>
        <taxon>Actinomycetes</taxon>
        <taxon>Micromonosporales</taxon>
        <taxon>Micromonosporaceae</taxon>
        <taxon>Planosporangium</taxon>
    </lineage>
</organism>
<dbReference type="AlphaFoldDB" id="A0A8J3T6V9"/>
<keyword evidence="3" id="KW-1185">Reference proteome</keyword>
<reference evidence="2" key="1">
    <citation type="submission" date="2021-01" db="EMBL/GenBank/DDBJ databases">
        <title>Whole genome shotgun sequence of Planosporangium mesophilum NBRC 109066.</title>
        <authorList>
            <person name="Komaki H."/>
            <person name="Tamura T."/>
        </authorList>
    </citation>
    <scope>NUCLEOTIDE SEQUENCE</scope>
    <source>
        <strain evidence="2">NBRC 109066</strain>
    </source>
</reference>
<evidence type="ECO:0000313" key="3">
    <source>
        <dbReference type="Proteomes" id="UP000599074"/>
    </source>
</evidence>
<feature type="region of interest" description="Disordered" evidence="1">
    <location>
        <begin position="64"/>
        <end position="86"/>
    </location>
</feature>
<proteinExistence type="predicted"/>
<accession>A0A8J3T6V9</accession>
<evidence type="ECO:0000313" key="2">
    <source>
        <dbReference type="EMBL" id="GII21640.1"/>
    </source>
</evidence>
<sequence>MLEDADRVFPHEDAGADLAQLAAAFVEAHAPTALRECGSDGQPAEAAACDLCVTHLRWHVKRPSTDRDMVRTAATAPRSGLADDKK</sequence>
<evidence type="ECO:0000256" key="1">
    <source>
        <dbReference type="SAM" id="MobiDB-lite"/>
    </source>
</evidence>